<comment type="similarity">
    <text evidence="1">Belongs to the 'phage' integrase family.</text>
</comment>
<dbReference type="CDD" id="cd01189">
    <property type="entry name" value="INT_ICEBs1_C_like"/>
    <property type="match status" value="1"/>
</dbReference>
<dbReference type="InterPro" id="IPR013762">
    <property type="entry name" value="Integrase-like_cat_sf"/>
</dbReference>
<keyword evidence="2" id="KW-0229">DNA integration</keyword>
<evidence type="ECO:0000259" key="5">
    <source>
        <dbReference type="PROSITE" id="PS51898"/>
    </source>
</evidence>
<reference evidence="6" key="1">
    <citation type="submission" date="2019-04" db="EMBL/GenBank/DDBJ databases">
        <title>Evolution of Biomass-Degrading Anaerobic Consortia Revealed by Metagenomics.</title>
        <authorList>
            <person name="Peng X."/>
        </authorList>
    </citation>
    <scope>NUCLEOTIDE SEQUENCE</scope>
    <source>
        <strain evidence="6">SIG240</strain>
    </source>
</reference>
<dbReference type="InterPro" id="IPR004107">
    <property type="entry name" value="Integrase_SAM-like_N"/>
</dbReference>
<evidence type="ECO:0000256" key="3">
    <source>
        <dbReference type="ARBA" id="ARBA00023125"/>
    </source>
</evidence>
<dbReference type="Pfam" id="PF00589">
    <property type="entry name" value="Phage_integrase"/>
    <property type="match status" value="1"/>
</dbReference>
<gene>
    <name evidence="6" type="ORF">E7201_08075</name>
</gene>
<dbReference type="SUPFAM" id="SSF56349">
    <property type="entry name" value="DNA breaking-rejoining enzymes"/>
    <property type="match status" value="1"/>
</dbReference>
<dbReference type="InterPro" id="IPR010998">
    <property type="entry name" value="Integrase_recombinase_N"/>
</dbReference>
<proteinExistence type="inferred from homology"/>
<dbReference type="GO" id="GO:0003677">
    <property type="term" value="F:DNA binding"/>
    <property type="evidence" value="ECO:0007669"/>
    <property type="project" value="UniProtKB-KW"/>
</dbReference>
<dbReference type="PANTHER" id="PTHR30349:SF64">
    <property type="entry name" value="PROPHAGE INTEGRASE INTD-RELATED"/>
    <property type="match status" value="1"/>
</dbReference>
<sequence length="385" mass="44035">MKRVNGEGSIYYDKTHGRYVVSVSMGRDAETGKIARKRKTAHSQAEALAMLEALRIKYGHRGAADKLVKVASYIQSYAENFKKPQVRENTWLNYESLLKHVQRTFADMCFQDLTVTALQQLISQLPTENVRHRLVILGRSACCQAMIEGIISENPFEKIRTSVPRRKKAITILNKDEALRLLQAAEGKPPLYMAILLQYMTGMRAEEVLGLTWDRIDLDNSCLRVEQVTNQVHGKVFLEKPKTEASRRSIFFSGKLKEKLLRYREWQRTDKNMKPSGWRKPEEAAADFIYTYDGSPKGIHQYASAFRRVAFKAQVRATPHALRHTHATQLFLSGWSAKDVQVRLGHSSVAMTLDTYTHYFTRRGEELAASLDELIPGEKVDFQHS</sequence>
<dbReference type="InterPro" id="IPR011010">
    <property type="entry name" value="DNA_brk_join_enz"/>
</dbReference>
<protein>
    <submittedName>
        <fullName evidence="6">Site-specific integrase</fullName>
    </submittedName>
</protein>
<dbReference type="InterPro" id="IPR002104">
    <property type="entry name" value="Integrase_catalytic"/>
</dbReference>
<dbReference type="InterPro" id="IPR050090">
    <property type="entry name" value="Tyrosine_recombinase_XerCD"/>
</dbReference>
<dbReference type="AlphaFoldDB" id="A0A927WNR3"/>
<dbReference type="EMBL" id="SVBY01000055">
    <property type="protein sequence ID" value="MBE6093100.1"/>
    <property type="molecule type" value="Genomic_DNA"/>
</dbReference>
<comment type="caution">
    <text evidence="6">The sequence shown here is derived from an EMBL/GenBank/DDBJ whole genome shotgun (WGS) entry which is preliminary data.</text>
</comment>
<dbReference type="Proteomes" id="UP000761380">
    <property type="component" value="Unassembled WGS sequence"/>
</dbReference>
<dbReference type="PROSITE" id="PS51898">
    <property type="entry name" value="TYR_RECOMBINASE"/>
    <property type="match status" value="1"/>
</dbReference>
<organism evidence="6 7">
    <name type="scientific">Selenomonas ruminantium</name>
    <dbReference type="NCBI Taxonomy" id="971"/>
    <lineage>
        <taxon>Bacteria</taxon>
        <taxon>Bacillati</taxon>
        <taxon>Bacillota</taxon>
        <taxon>Negativicutes</taxon>
        <taxon>Selenomonadales</taxon>
        <taxon>Selenomonadaceae</taxon>
        <taxon>Selenomonas</taxon>
    </lineage>
</organism>
<evidence type="ECO:0000256" key="4">
    <source>
        <dbReference type="ARBA" id="ARBA00023172"/>
    </source>
</evidence>
<evidence type="ECO:0000256" key="1">
    <source>
        <dbReference type="ARBA" id="ARBA00008857"/>
    </source>
</evidence>
<accession>A0A927WNR3</accession>
<dbReference type="Gene3D" id="1.10.443.10">
    <property type="entry name" value="Intergrase catalytic core"/>
    <property type="match status" value="1"/>
</dbReference>
<dbReference type="GO" id="GO:0006310">
    <property type="term" value="P:DNA recombination"/>
    <property type="evidence" value="ECO:0007669"/>
    <property type="project" value="UniProtKB-KW"/>
</dbReference>
<dbReference type="GO" id="GO:0015074">
    <property type="term" value="P:DNA integration"/>
    <property type="evidence" value="ECO:0007669"/>
    <property type="project" value="UniProtKB-KW"/>
</dbReference>
<dbReference type="Gene3D" id="1.10.150.130">
    <property type="match status" value="1"/>
</dbReference>
<evidence type="ECO:0000256" key="2">
    <source>
        <dbReference type="ARBA" id="ARBA00022908"/>
    </source>
</evidence>
<evidence type="ECO:0000313" key="7">
    <source>
        <dbReference type="Proteomes" id="UP000761380"/>
    </source>
</evidence>
<feature type="domain" description="Tyr recombinase" evidence="5">
    <location>
        <begin position="168"/>
        <end position="372"/>
    </location>
</feature>
<keyword evidence="4" id="KW-0233">DNA recombination</keyword>
<keyword evidence="3" id="KW-0238">DNA-binding</keyword>
<dbReference type="PANTHER" id="PTHR30349">
    <property type="entry name" value="PHAGE INTEGRASE-RELATED"/>
    <property type="match status" value="1"/>
</dbReference>
<evidence type="ECO:0000313" key="6">
    <source>
        <dbReference type="EMBL" id="MBE6093100.1"/>
    </source>
</evidence>
<dbReference type="Pfam" id="PF14659">
    <property type="entry name" value="Phage_int_SAM_3"/>
    <property type="match status" value="1"/>
</dbReference>
<name>A0A927WNR3_SELRU</name>